<evidence type="ECO:0000313" key="3">
    <source>
        <dbReference type="Proteomes" id="UP001153076"/>
    </source>
</evidence>
<gene>
    <name evidence="2" type="ORF">Cgig2_006639</name>
</gene>
<keyword evidence="3" id="KW-1185">Reference proteome</keyword>
<feature type="region of interest" description="Disordered" evidence="1">
    <location>
        <begin position="70"/>
        <end position="92"/>
    </location>
</feature>
<sequence length="340" mass="38555">MKVGYEPPEFFGFMFAAPGASKKKLPLLCDKDWLHLVSLWNYAKGEIPIYMLATTAPSRHRLIINELDGTEGTHSQTRPHTKNPEVVGPLENAPFISGSDEDEFDLLREDEYECMLSARQAKKWADSLICTPVQNYTCSSKQLVMLTQRMSKNRPWKPLRRNQKRLMSYYWMNHLNTRLEIFNGKTEKYRYKPIFSLLEAIRRKFMYTITNSLCKQFGYNKRSHRKNGVLQILKGKDKPSHKEKRGKRKVGTPSKEGPPAKKPKTAHQPSYSGAASEPFSSKKSARPSSSKKSGQPFSSSKSTIPSSFKKAPPAGCSMLTRQLRSLMQGSQLGISQTPAS</sequence>
<feature type="compositionally biased region" description="Low complexity" evidence="1">
    <location>
        <begin position="286"/>
        <end position="310"/>
    </location>
</feature>
<dbReference type="AlphaFoldDB" id="A0A9Q1GQA4"/>
<dbReference type="EMBL" id="JAKOGI010001994">
    <property type="protein sequence ID" value="KAJ8423324.1"/>
    <property type="molecule type" value="Genomic_DNA"/>
</dbReference>
<protein>
    <submittedName>
        <fullName evidence="2">Uncharacterized protein</fullName>
    </submittedName>
</protein>
<reference evidence="2" key="1">
    <citation type="submission" date="2022-04" db="EMBL/GenBank/DDBJ databases">
        <title>Carnegiea gigantea Genome sequencing and assembly v2.</title>
        <authorList>
            <person name="Copetti D."/>
            <person name="Sanderson M.J."/>
            <person name="Burquez A."/>
            <person name="Wojciechowski M.F."/>
        </authorList>
    </citation>
    <scope>NUCLEOTIDE SEQUENCE</scope>
    <source>
        <strain evidence="2">SGP5-SGP5p</strain>
        <tissue evidence="2">Aerial part</tissue>
    </source>
</reference>
<dbReference type="Proteomes" id="UP001153076">
    <property type="component" value="Unassembled WGS sequence"/>
</dbReference>
<comment type="caution">
    <text evidence="2">The sequence shown here is derived from an EMBL/GenBank/DDBJ whole genome shotgun (WGS) entry which is preliminary data.</text>
</comment>
<dbReference type="OrthoDB" id="684345at2759"/>
<evidence type="ECO:0000313" key="2">
    <source>
        <dbReference type="EMBL" id="KAJ8423324.1"/>
    </source>
</evidence>
<feature type="region of interest" description="Disordered" evidence="1">
    <location>
        <begin position="228"/>
        <end position="322"/>
    </location>
</feature>
<feature type="compositionally biased region" description="Basic residues" evidence="1">
    <location>
        <begin position="241"/>
        <end position="250"/>
    </location>
</feature>
<proteinExistence type="predicted"/>
<evidence type="ECO:0000256" key="1">
    <source>
        <dbReference type="SAM" id="MobiDB-lite"/>
    </source>
</evidence>
<name>A0A9Q1GQA4_9CARY</name>
<accession>A0A9Q1GQA4</accession>
<organism evidence="2 3">
    <name type="scientific">Carnegiea gigantea</name>
    <dbReference type="NCBI Taxonomy" id="171969"/>
    <lineage>
        <taxon>Eukaryota</taxon>
        <taxon>Viridiplantae</taxon>
        <taxon>Streptophyta</taxon>
        <taxon>Embryophyta</taxon>
        <taxon>Tracheophyta</taxon>
        <taxon>Spermatophyta</taxon>
        <taxon>Magnoliopsida</taxon>
        <taxon>eudicotyledons</taxon>
        <taxon>Gunneridae</taxon>
        <taxon>Pentapetalae</taxon>
        <taxon>Caryophyllales</taxon>
        <taxon>Cactineae</taxon>
        <taxon>Cactaceae</taxon>
        <taxon>Cactoideae</taxon>
        <taxon>Echinocereeae</taxon>
        <taxon>Carnegiea</taxon>
    </lineage>
</organism>